<dbReference type="EMBL" id="HG966617">
    <property type="protein sequence ID" value="CDO58776.1"/>
    <property type="molecule type" value="Genomic_DNA"/>
</dbReference>
<dbReference type="Proteomes" id="UP000032160">
    <property type="component" value="Chromosome I"/>
</dbReference>
<evidence type="ECO:0000256" key="1">
    <source>
        <dbReference type="SAM" id="SignalP"/>
    </source>
</evidence>
<evidence type="ECO:0008006" key="4">
    <source>
        <dbReference type="Google" id="ProtNLM"/>
    </source>
</evidence>
<dbReference type="OrthoDB" id="8460181at2"/>
<dbReference type="RefSeq" id="WP_145973452.1">
    <property type="nucleotide sequence ID" value="NZ_HG966617.1"/>
</dbReference>
<protein>
    <recommendedName>
        <fullName evidence="4">UrcA family protein</fullName>
    </recommendedName>
</protein>
<accession>X5MLX9</accession>
<dbReference type="KEGG" id="pect:BN1012_Phect562"/>
<dbReference type="HOGENOM" id="CLU_1783358_0_0_5"/>
<proteinExistence type="predicted"/>
<dbReference type="AlphaFoldDB" id="X5MLX9"/>
<feature type="chain" id="PRO_5004958961" description="UrcA family protein" evidence="1">
    <location>
        <begin position="29"/>
        <end position="145"/>
    </location>
</feature>
<evidence type="ECO:0000313" key="3">
    <source>
        <dbReference type="Proteomes" id="UP000032160"/>
    </source>
</evidence>
<gene>
    <name evidence="2" type="ORF">BN1012_Phect562</name>
</gene>
<feature type="signal peptide" evidence="1">
    <location>
        <begin position="1"/>
        <end position="28"/>
    </location>
</feature>
<sequence>MGVHNWKKNVCVATAGAVAMLMASAAQAEDDKVIMAPGADGAEEQVIVVLPEDEESLRALEVKHRRIINTAQRQCTTSLGGINRNDRDPCVISGVETGVEISDDPLLKAFHEALPMSVRYDGDRPTSVWRIGQDDDTADVIVVEE</sequence>
<name>X5MLX9_9HYPH</name>
<reference evidence="2 3" key="1">
    <citation type="journal article" date="2014" name="Front. Genet.">
        <title>Genome and metabolic network of "Candidatus Phaeomarinobacter ectocarpi" Ec32, a new candidate genus of Alphaproteobacteria frequently associated with brown algae.</title>
        <authorList>
            <person name="Dittami S.M."/>
            <person name="Barbeyron T."/>
            <person name="Boyen C."/>
            <person name="Cambefort J."/>
            <person name="Collet G."/>
            <person name="Delage L."/>
            <person name="Gobet A."/>
            <person name="Groisillier A."/>
            <person name="Leblanc C."/>
            <person name="Michel G."/>
            <person name="Scornet D."/>
            <person name="Siegel A."/>
            <person name="Tapia J.E."/>
            <person name="Tonon T."/>
        </authorList>
    </citation>
    <scope>NUCLEOTIDE SEQUENCE [LARGE SCALE GENOMIC DNA]</scope>
    <source>
        <strain evidence="2 3">Ec32</strain>
    </source>
</reference>
<evidence type="ECO:0000313" key="2">
    <source>
        <dbReference type="EMBL" id="CDO58776.1"/>
    </source>
</evidence>
<keyword evidence="3" id="KW-1185">Reference proteome</keyword>
<organism evidence="2 3">
    <name type="scientific">Candidatus Phaeomarinibacter ectocarpi</name>
    <dbReference type="NCBI Taxonomy" id="1458461"/>
    <lineage>
        <taxon>Bacteria</taxon>
        <taxon>Pseudomonadati</taxon>
        <taxon>Pseudomonadota</taxon>
        <taxon>Alphaproteobacteria</taxon>
        <taxon>Hyphomicrobiales</taxon>
        <taxon>Parvibaculaceae</taxon>
        <taxon>Candidatus Phaeomarinibacter</taxon>
    </lineage>
</organism>
<keyword evidence="1" id="KW-0732">Signal</keyword>